<organism evidence="7 8">
    <name type="scientific">Sinomonas terrae</name>
    <dbReference type="NCBI Taxonomy" id="2908838"/>
    <lineage>
        <taxon>Bacteria</taxon>
        <taxon>Bacillati</taxon>
        <taxon>Actinomycetota</taxon>
        <taxon>Actinomycetes</taxon>
        <taxon>Micrococcales</taxon>
        <taxon>Micrococcaceae</taxon>
        <taxon>Sinomonas</taxon>
    </lineage>
</organism>
<dbReference type="PANTHER" id="PTHR42792">
    <property type="entry name" value="FLAGELLIN"/>
    <property type="match status" value="1"/>
</dbReference>
<dbReference type="Proteomes" id="UP001202922">
    <property type="component" value="Unassembled WGS sequence"/>
</dbReference>
<evidence type="ECO:0000313" key="7">
    <source>
        <dbReference type="EMBL" id="MCH6468505.1"/>
    </source>
</evidence>
<accession>A0ABS9TWN0</accession>
<feature type="region of interest" description="Disordered" evidence="4">
    <location>
        <begin position="14"/>
        <end position="49"/>
    </location>
</feature>
<gene>
    <name evidence="7" type="primary">flgL</name>
    <name evidence="7" type="ORF">L0M17_00655</name>
</gene>
<evidence type="ECO:0000256" key="2">
    <source>
        <dbReference type="ARBA" id="ARBA00005709"/>
    </source>
</evidence>
<feature type="domain" description="Flagellin C-terminal" evidence="6">
    <location>
        <begin position="211"/>
        <end position="293"/>
    </location>
</feature>
<protein>
    <submittedName>
        <fullName evidence="7">Flagellar hook-associated protein FlgL</fullName>
    </submittedName>
</protein>
<dbReference type="Pfam" id="PF00700">
    <property type="entry name" value="Flagellin_C"/>
    <property type="match status" value="1"/>
</dbReference>
<dbReference type="InterPro" id="IPR013384">
    <property type="entry name" value="Flagell_FlgL"/>
</dbReference>
<dbReference type="InterPro" id="IPR046358">
    <property type="entry name" value="Flagellin_C"/>
</dbReference>
<comment type="caution">
    <text evidence="7">The sequence shown here is derived from an EMBL/GenBank/DDBJ whole genome shotgun (WGS) entry which is preliminary data.</text>
</comment>
<dbReference type="PANTHER" id="PTHR42792:SF1">
    <property type="entry name" value="FLAGELLAR HOOK-ASSOCIATED PROTEIN 3"/>
    <property type="match status" value="1"/>
</dbReference>
<dbReference type="InterPro" id="IPR001492">
    <property type="entry name" value="Flagellin"/>
</dbReference>
<keyword evidence="7" id="KW-0969">Cilium</keyword>
<feature type="domain" description="Flagellin N-terminal" evidence="5">
    <location>
        <begin position="7"/>
        <end position="140"/>
    </location>
</feature>
<dbReference type="RefSeq" id="WP_241050273.1">
    <property type="nucleotide sequence ID" value="NZ_JAKZBV010000001.1"/>
</dbReference>
<name>A0ABS9TWN0_9MICC</name>
<dbReference type="SUPFAM" id="SSF64518">
    <property type="entry name" value="Phase 1 flagellin"/>
    <property type="match status" value="1"/>
</dbReference>
<evidence type="ECO:0000256" key="1">
    <source>
        <dbReference type="ARBA" id="ARBA00004365"/>
    </source>
</evidence>
<proteinExistence type="inferred from homology"/>
<comment type="subcellular location">
    <subcellularLocation>
        <location evidence="1">Bacterial flagellum</location>
    </subcellularLocation>
</comment>
<evidence type="ECO:0000259" key="5">
    <source>
        <dbReference type="Pfam" id="PF00669"/>
    </source>
</evidence>
<keyword evidence="8" id="KW-1185">Reference proteome</keyword>
<evidence type="ECO:0000259" key="6">
    <source>
        <dbReference type="Pfam" id="PF00700"/>
    </source>
</evidence>
<keyword evidence="7" id="KW-0282">Flagellum</keyword>
<comment type="similarity">
    <text evidence="2">Belongs to the bacterial flagellin family.</text>
</comment>
<dbReference type="InterPro" id="IPR001029">
    <property type="entry name" value="Flagellin_N"/>
</dbReference>
<sequence length="294" mass="30993">MLRVTDQTMLRAAERRLGTSQARLSSAQDAASSGQRITRPSDDPVGSADSLNVHAQIAANSQYKRNIDDGTSWLTTLDSTLSNATDYLRQVRDLTVQGGNGSLNQDAKNALAAQIDSLRSDLLAAANTKYLGRSIFAGTSDAASAFTDGTPPTFNGTAGDTVQRRIGPDQTVQVDANGAAVFGTGSNSVFNVLDAISSDLRNGSDPTSQLKSLDAGMNAVVNGRADVGTRLAQLQRAGSENMTQQNALEAKRSGIEDLDLGQAALDLQLQQTNYQAALAVTARTLQPSLMDFLK</sequence>
<dbReference type="Pfam" id="PF00669">
    <property type="entry name" value="Flagellin_N"/>
    <property type="match status" value="1"/>
</dbReference>
<keyword evidence="3" id="KW-0975">Bacterial flagellum</keyword>
<feature type="compositionally biased region" description="Polar residues" evidence="4">
    <location>
        <begin position="18"/>
        <end position="38"/>
    </location>
</feature>
<dbReference type="Gene3D" id="1.20.1330.10">
    <property type="entry name" value="f41 fragment of flagellin, N-terminal domain"/>
    <property type="match status" value="1"/>
</dbReference>
<dbReference type="EMBL" id="JAKZBV010000001">
    <property type="protein sequence ID" value="MCH6468505.1"/>
    <property type="molecule type" value="Genomic_DNA"/>
</dbReference>
<dbReference type="NCBIfam" id="TIGR02550">
    <property type="entry name" value="flagell_flgL"/>
    <property type="match status" value="1"/>
</dbReference>
<reference evidence="7 8" key="1">
    <citation type="submission" date="2022-03" db="EMBL/GenBank/DDBJ databases">
        <title>Sinomonas sp. isolated from a soil.</title>
        <authorList>
            <person name="Han J."/>
            <person name="Kim D.-U."/>
        </authorList>
    </citation>
    <scope>NUCLEOTIDE SEQUENCE [LARGE SCALE GENOMIC DNA]</scope>
    <source>
        <strain evidence="7 8">5-5</strain>
    </source>
</reference>
<evidence type="ECO:0000256" key="4">
    <source>
        <dbReference type="SAM" id="MobiDB-lite"/>
    </source>
</evidence>
<evidence type="ECO:0000256" key="3">
    <source>
        <dbReference type="ARBA" id="ARBA00023143"/>
    </source>
</evidence>
<evidence type="ECO:0000313" key="8">
    <source>
        <dbReference type="Proteomes" id="UP001202922"/>
    </source>
</evidence>
<keyword evidence="7" id="KW-0966">Cell projection</keyword>